<keyword evidence="2" id="KW-1185">Reference proteome</keyword>
<accession>A0ACC1JFN3</accession>
<feature type="non-terminal residue" evidence="1">
    <location>
        <position position="868"/>
    </location>
</feature>
<organism evidence="1 2">
    <name type="scientific">Linderina macrospora</name>
    <dbReference type="NCBI Taxonomy" id="4868"/>
    <lineage>
        <taxon>Eukaryota</taxon>
        <taxon>Fungi</taxon>
        <taxon>Fungi incertae sedis</taxon>
        <taxon>Zoopagomycota</taxon>
        <taxon>Kickxellomycotina</taxon>
        <taxon>Kickxellomycetes</taxon>
        <taxon>Kickxellales</taxon>
        <taxon>Kickxellaceae</taxon>
        <taxon>Linderina</taxon>
    </lineage>
</organism>
<dbReference type="Proteomes" id="UP001150603">
    <property type="component" value="Unassembled WGS sequence"/>
</dbReference>
<reference evidence="1" key="1">
    <citation type="submission" date="2022-07" db="EMBL/GenBank/DDBJ databases">
        <title>Phylogenomic reconstructions and comparative analyses of Kickxellomycotina fungi.</title>
        <authorList>
            <person name="Reynolds N.K."/>
            <person name="Stajich J.E."/>
            <person name="Barry K."/>
            <person name="Grigoriev I.V."/>
            <person name="Crous P."/>
            <person name="Smith M.E."/>
        </authorList>
    </citation>
    <scope>NUCLEOTIDE SEQUENCE</scope>
    <source>
        <strain evidence="1">NRRL 5244</strain>
    </source>
</reference>
<name>A0ACC1JFN3_9FUNG</name>
<comment type="caution">
    <text evidence="1">The sequence shown here is derived from an EMBL/GenBank/DDBJ whole genome shotgun (WGS) entry which is preliminary data.</text>
</comment>
<proteinExistence type="predicted"/>
<protein>
    <submittedName>
        <fullName evidence="1">Uncharacterized protein</fullName>
    </submittedName>
</protein>
<dbReference type="EMBL" id="JANBPW010000296">
    <property type="protein sequence ID" value="KAJ1950055.1"/>
    <property type="molecule type" value="Genomic_DNA"/>
</dbReference>
<sequence length="868" mass="96001">MATVYPAALSHFAVFCPALGATEDSTHEQLLFYAAATLPAFYPYTANDYYSRSAHLRRRSSGSGTVKSHSPGRMQTGTTEPSGNRERVVSLDTKLREIGLASALVMFADTFSPSNQFYVVHSEKRRSVIFTPEQGVIIHLSIVLPRKVMPFGKEKDAYSIEFLDNELDDRAIQPWLEAEYHAFRLLFGPIGRALRGNRQRVIRQLDSFFGRTVWSWDKRWDRKHGDELDLLHSLAPLPQLPIGPISLGGFDELWQDMKSIDDDVVSDVVVLWHGDEVVWSSIESHKVLRAMVAWSRAVFAPAFVHAAETKHKSHAAPARNRTLGVVKPNTARQSSWGSSWLFGWGKQQQQPPQQQQPSSLRQESTGTESRDSTGSESGAETGNGGFSQVLSRAVDILVEPRPPTPPEVDPVFLTGEPVPEQFHVPNDGLIDSDAESIHSIRSITSVRTTATVALSRQSVSATLGRARANTHMNFGVPLRGRSHSRAASILSNSSVVTTDTMHLRDDTRVSSRSSWWNWGSGESPSLPAIHSSEMLDSEPSGTDPTSTFLFTGASAFPGLPQPGNVPQDNDRPEHILADDLDADGVSNGETISRLEEAMEEGIPEVYEHGIDVDVSRGVVLAPRAIAGMQYDTRLVKLMFQTTEDMADSPMPAEMPLCVGDSVARHFVYCFGDLLFIVFGQPAESTEEEEESAGRSGRRRGGRRNASKRRETFDSVKFSSRDCQQIETTILRYAENLQATTKRDYTDISAKRRAAINQAKTRRIPPYIHMDKTEHLARTNWKHDGALPMNQNFAGYVSDEVRSSGNGLASNVRRAISVVQGEQRGGAMVCARMQDKGWVAGMDRCQFECVCVVDQPKATLADAQTFLSK</sequence>
<gene>
    <name evidence="1" type="ORF">FBU59_000856</name>
</gene>
<evidence type="ECO:0000313" key="2">
    <source>
        <dbReference type="Proteomes" id="UP001150603"/>
    </source>
</evidence>
<evidence type="ECO:0000313" key="1">
    <source>
        <dbReference type="EMBL" id="KAJ1950055.1"/>
    </source>
</evidence>